<comment type="caution">
    <text evidence="3">The sequence shown here is derived from an EMBL/GenBank/DDBJ whole genome shotgun (WGS) entry which is preliminary data.</text>
</comment>
<reference evidence="3 4" key="1">
    <citation type="submission" date="2018-10" db="EMBL/GenBank/DDBJ databases">
        <title>Isolation from cow dung.</title>
        <authorList>
            <person name="Ling L."/>
        </authorList>
    </citation>
    <scope>NUCLEOTIDE SEQUENCE [LARGE SCALE GENOMIC DNA]</scope>
    <source>
        <strain evidence="3 4">NEAU-LL90</strain>
    </source>
</reference>
<feature type="domain" description="Plasmid pRiA4b Orf3-like" evidence="2">
    <location>
        <begin position="295"/>
        <end position="462"/>
    </location>
</feature>
<dbReference type="PANTHER" id="PTHR41878:SF1">
    <property type="entry name" value="TNPR PROTEIN"/>
    <property type="match status" value="1"/>
</dbReference>
<dbReference type="Gene3D" id="3.10.290.30">
    <property type="entry name" value="MM3350-like"/>
    <property type="match status" value="1"/>
</dbReference>
<protein>
    <submittedName>
        <fullName evidence="3">Plasmid pRiA4b ORF-3 family protein</fullName>
    </submittedName>
</protein>
<evidence type="ECO:0000313" key="4">
    <source>
        <dbReference type="Proteomes" id="UP000279275"/>
    </source>
</evidence>
<dbReference type="AlphaFoldDB" id="A0A3M2KSL5"/>
<proteinExistence type="predicted"/>
<feature type="compositionally biased region" description="Basic residues" evidence="1">
    <location>
        <begin position="471"/>
        <end position="484"/>
    </location>
</feature>
<dbReference type="Pfam" id="PF07929">
    <property type="entry name" value="PRiA4_ORF3"/>
    <property type="match status" value="1"/>
</dbReference>
<feature type="region of interest" description="Disordered" evidence="1">
    <location>
        <begin position="1"/>
        <end position="21"/>
    </location>
</feature>
<name>A0A3M2KSL5_9NOCA</name>
<dbReference type="InterPro" id="IPR024047">
    <property type="entry name" value="MM3350-like_sf"/>
</dbReference>
<dbReference type="PANTHER" id="PTHR41878">
    <property type="entry name" value="LEXA REPRESSOR-RELATED"/>
    <property type="match status" value="1"/>
</dbReference>
<sequence>MSRRRTSRPSSSPEPCAVTAGDARRAARLTEAHEIEDACAQMLAAVAATSTGDTDMVWSNALLPQLERLGTVEAVLAGVAAVGGPAAAVAAFSAVDRLRAGGVRLPDVVATLAQPWSVRDTQALIDDSGRRIVLSACFDRHDRSDAVFLLLDPDCGVVVRVVFLPATELPTLLAEVCEAIGKEGVELRAHQIGAAEFRWATEVALDAREFHERDATGPVENQRPGEYATQALLVRAKLRGLPNSLEPKPDHREAHSSDGLLELIQDFRRIEAMGREKNPTVSTTHRPRSRTAPILLLRVDIRDARPPIWRRLAVPADISLRDLHLVLQAAFGWQDTHRHVFDTAFGEFGADGPESVVENENSVTLEQVAVVRRKIHYRYDVGDTWELVIKIENAQKPKSFATYPTCTGGRLAAPPEDCGGLSGYHHLLAVLADPDHPEHSDSLRRLGLASVKDLRPRAFDKQAINRELGRLRKPRRSTAPRPAR</sequence>
<dbReference type="SUPFAM" id="SSF159941">
    <property type="entry name" value="MM3350-like"/>
    <property type="match status" value="1"/>
</dbReference>
<dbReference type="EMBL" id="RFFH01000028">
    <property type="protein sequence ID" value="RMI27914.1"/>
    <property type="molecule type" value="Genomic_DNA"/>
</dbReference>
<evidence type="ECO:0000259" key="2">
    <source>
        <dbReference type="Pfam" id="PF07929"/>
    </source>
</evidence>
<gene>
    <name evidence="3" type="ORF">EBN03_32260</name>
</gene>
<dbReference type="Proteomes" id="UP000279275">
    <property type="component" value="Unassembled WGS sequence"/>
</dbReference>
<feature type="region of interest" description="Disordered" evidence="1">
    <location>
        <begin position="465"/>
        <end position="484"/>
    </location>
</feature>
<accession>A0A3M2KSL5</accession>
<dbReference type="InterPro" id="IPR012912">
    <property type="entry name" value="Plasmid_pRiA4b_Orf3-like"/>
</dbReference>
<evidence type="ECO:0000313" key="3">
    <source>
        <dbReference type="EMBL" id="RMI27914.1"/>
    </source>
</evidence>
<evidence type="ECO:0000256" key="1">
    <source>
        <dbReference type="SAM" id="MobiDB-lite"/>
    </source>
</evidence>
<organism evidence="3 4">
    <name type="scientific">Nocardia stercoris</name>
    <dbReference type="NCBI Taxonomy" id="2483361"/>
    <lineage>
        <taxon>Bacteria</taxon>
        <taxon>Bacillati</taxon>
        <taxon>Actinomycetota</taxon>
        <taxon>Actinomycetes</taxon>
        <taxon>Mycobacteriales</taxon>
        <taxon>Nocardiaceae</taxon>
        <taxon>Nocardia</taxon>
    </lineage>
</organism>
<keyword evidence="4" id="KW-1185">Reference proteome</keyword>